<name>A0A7Z0WCL6_9PSEU</name>
<dbReference type="PANTHER" id="PTHR43229">
    <property type="entry name" value="NODULATION PROTEIN J"/>
    <property type="match status" value="1"/>
</dbReference>
<comment type="subcellular location">
    <subcellularLocation>
        <location evidence="6">Cell membrane</location>
        <topology evidence="6">Multi-pass membrane protein</topology>
    </subcellularLocation>
    <subcellularLocation>
        <location evidence="1">Membrane</location>
        <topology evidence="1">Multi-pass membrane protein</topology>
    </subcellularLocation>
</comment>
<keyword evidence="4 6" id="KW-0472">Membrane</keyword>
<comment type="caution">
    <text evidence="8">The sequence shown here is derived from an EMBL/GenBank/DDBJ whole genome shotgun (WGS) entry which is preliminary data.</text>
</comment>
<comment type="similarity">
    <text evidence="6">Belongs to the ABC-2 integral membrane protein family.</text>
</comment>
<accession>A0A7Z0WCL6</accession>
<dbReference type="EMBL" id="MSIF01000047">
    <property type="protein sequence ID" value="OLF04346.1"/>
    <property type="molecule type" value="Genomic_DNA"/>
</dbReference>
<dbReference type="PANTHER" id="PTHR43229:SF2">
    <property type="entry name" value="NODULATION PROTEIN J"/>
    <property type="match status" value="1"/>
</dbReference>
<evidence type="ECO:0000256" key="5">
    <source>
        <dbReference type="ARBA" id="ARBA00023251"/>
    </source>
</evidence>
<dbReference type="InterPro" id="IPR047817">
    <property type="entry name" value="ABC2_TM_bact-type"/>
</dbReference>
<feature type="transmembrane region" description="Helical" evidence="6">
    <location>
        <begin position="61"/>
        <end position="84"/>
    </location>
</feature>
<keyword evidence="2 6" id="KW-0812">Transmembrane</keyword>
<evidence type="ECO:0000313" key="9">
    <source>
        <dbReference type="Proteomes" id="UP000185696"/>
    </source>
</evidence>
<evidence type="ECO:0000313" key="8">
    <source>
        <dbReference type="EMBL" id="OLF04346.1"/>
    </source>
</evidence>
<dbReference type="PROSITE" id="PS51012">
    <property type="entry name" value="ABC_TM2"/>
    <property type="match status" value="1"/>
</dbReference>
<dbReference type="GO" id="GO:0140359">
    <property type="term" value="F:ABC-type transporter activity"/>
    <property type="evidence" value="ECO:0007669"/>
    <property type="project" value="InterPro"/>
</dbReference>
<dbReference type="OrthoDB" id="8988363at2"/>
<dbReference type="AlphaFoldDB" id="A0A7Z0WCL6"/>
<dbReference type="Pfam" id="PF01061">
    <property type="entry name" value="ABC2_membrane"/>
    <property type="match status" value="1"/>
</dbReference>
<dbReference type="RefSeq" id="WP_075138547.1">
    <property type="nucleotide sequence ID" value="NZ_MSIF01000047.1"/>
</dbReference>
<feature type="transmembrane region" description="Helical" evidence="6">
    <location>
        <begin position="203"/>
        <end position="223"/>
    </location>
</feature>
<evidence type="ECO:0000256" key="6">
    <source>
        <dbReference type="RuleBase" id="RU361157"/>
    </source>
</evidence>
<feature type="transmembrane region" description="Helical" evidence="6">
    <location>
        <begin position="170"/>
        <end position="191"/>
    </location>
</feature>
<reference evidence="8 9" key="1">
    <citation type="submission" date="2016-12" db="EMBL/GenBank/DDBJ databases">
        <title>The draft genome sequence of Actinophytocola xinjiangensis.</title>
        <authorList>
            <person name="Wang W."/>
            <person name="Yuan L."/>
        </authorList>
    </citation>
    <scope>NUCLEOTIDE SEQUENCE [LARGE SCALE GENOMIC DNA]</scope>
    <source>
        <strain evidence="8 9">CGMCC 4.4663</strain>
    </source>
</reference>
<evidence type="ECO:0000256" key="3">
    <source>
        <dbReference type="ARBA" id="ARBA00022989"/>
    </source>
</evidence>
<evidence type="ECO:0000256" key="4">
    <source>
        <dbReference type="ARBA" id="ARBA00023136"/>
    </source>
</evidence>
<dbReference type="InterPro" id="IPR051784">
    <property type="entry name" value="Nod_factor_ABC_transporter"/>
</dbReference>
<protein>
    <recommendedName>
        <fullName evidence="6">Transport permease protein</fullName>
    </recommendedName>
</protein>
<proteinExistence type="inferred from homology"/>
<dbReference type="InterPro" id="IPR013525">
    <property type="entry name" value="ABC2_TM"/>
</dbReference>
<gene>
    <name evidence="8" type="ORF">BLA60_41210</name>
</gene>
<organism evidence="8 9">
    <name type="scientific">Actinophytocola xinjiangensis</name>
    <dbReference type="NCBI Taxonomy" id="485602"/>
    <lineage>
        <taxon>Bacteria</taxon>
        <taxon>Bacillati</taxon>
        <taxon>Actinomycetota</taxon>
        <taxon>Actinomycetes</taxon>
        <taxon>Pseudonocardiales</taxon>
        <taxon>Pseudonocardiaceae</taxon>
    </lineage>
</organism>
<feature type="transmembrane region" description="Helical" evidence="6">
    <location>
        <begin position="261"/>
        <end position="283"/>
    </location>
</feature>
<keyword evidence="9" id="KW-1185">Reference proteome</keyword>
<dbReference type="PIRSF" id="PIRSF006648">
    <property type="entry name" value="DrrB"/>
    <property type="match status" value="1"/>
</dbReference>
<dbReference type="Proteomes" id="UP000185696">
    <property type="component" value="Unassembled WGS sequence"/>
</dbReference>
<evidence type="ECO:0000259" key="7">
    <source>
        <dbReference type="PROSITE" id="PS51012"/>
    </source>
</evidence>
<evidence type="ECO:0000256" key="2">
    <source>
        <dbReference type="ARBA" id="ARBA00022692"/>
    </source>
</evidence>
<keyword evidence="6" id="KW-1003">Cell membrane</keyword>
<evidence type="ECO:0000256" key="1">
    <source>
        <dbReference type="ARBA" id="ARBA00004141"/>
    </source>
</evidence>
<dbReference type="GO" id="GO:0046677">
    <property type="term" value="P:response to antibiotic"/>
    <property type="evidence" value="ECO:0007669"/>
    <property type="project" value="UniProtKB-KW"/>
</dbReference>
<keyword evidence="6" id="KW-0813">Transport</keyword>
<keyword evidence="5" id="KW-0046">Antibiotic resistance</keyword>
<feature type="transmembrane region" description="Helical" evidence="6">
    <location>
        <begin position="135"/>
        <end position="164"/>
    </location>
</feature>
<sequence>MSTATTTEPTTTASTAYAPAADRLGAVLASREQPPRPSAWSASLTFGWRTMLKIKHVPEQMFDVTAFPIMMVLMFTYLFGGALAGSVTEYLQFLLPGIMVTSVIMITMYTGMGVNIDIEKGVFDRFRTLPVWRPAALVGALFGDVFRYVTAAVVILVVGLILGFRPDGGVLGVLLGIVLLVGFSFAFSWIWTMFGLLLRSEKSVMGVSMMVLFPLTFLSNVFVEPETMPAWLRVFTEVNPITHLVAAVRGLMAGSPDGGEIVWVLVAAGVIIAVFGTLTMRLYNRK</sequence>
<feature type="domain" description="ABC transmembrane type-2" evidence="7">
    <location>
        <begin position="59"/>
        <end position="286"/>
    </location>
</feature>
<keyword evidence="3 6" id="KW-1133">Transmembrane helix</keyword>
<dbReference type="InterPro" id="IPR000412">
    <property type="entry name" value="ABC_2_transport"/>
</dbReference>
<feature type="transmembrane region" description="Helical" evidence="6">
    <location>
        <begin position="90"/>
        <end position="114"/>
    </location>
</feature>
<dbReference type="GO" id="GO:0043190">
    <property type="term" value="C:ATP-binding cassette (ABC) transporter complex"/>
    <property type="evidence" value="ECO:0007669"/>
    <property type="project" value="InterPro"/>
</dbReference>